<feature type="domain" description="CCHC-type" evidence="2">
    <location>
        <begin position="121"/>
        <end position="134"/>
    </location>
</feature>
<dbReference type="InterPro" id="IPR001878">
    <property type="entry name" value="Znf_CCHC"/>
</dbReference>
<dbReference type="AlphaFoldDB" id="G7Y7G6"/>
<dbReference type="PROSITE" id="PS50158">
    <property type="entry name" value="ZF_CCHC"/>
    <property type="match status" value="1"/>
</dbReference>
<evidence type="ECO:0000313" key="3">
    <source>
        <dbReference type="EMBL" id="GAA48901.1"/>
    </source>
</evidence>
<dbReference type="Pfam" id="PF00098">
    <property type="entry name" value="zf-CCHC"/>
    <property type="match status" value="1"/>
</dbReference>
<dbReference type="SUPFAM" id="SSF57756">
    <property type="entry name" value="Retrovirus zinc finger-like domains"/>
    <property type="match status" value="1"/>
</dbReference>
<dbReference type="EMBL" id="DF142917">
    <property type="protein sequence ID" value="GAA48901.1"/>
    <property type="molecule type" value="Genomic_DNA"/>
</dbReference>
<evidence type="ECO:0000259" key="2">
    <source>
        <dbReference type="PROSITE" id="PS50158"/>
    </source>
</evidence>
<proteinExistence type="predicted"/>
<keyword evidence="1" id="KW-0479">Metal-binding</keyword>
<evidence type="ECO:0000256" key="1">
    <source>
        <dbReference type="PROSITE-ProRule" id="PRU00047"/>
    </source>
</evidence>
<keyword evidence="1" id="KW-0863">Zinc-finger</keyword>
<dbReference type="Gene3D" id="4.10.60.10">
    <property type="entry name" value="Zinc finger, CCHC-type"/>
    <property type="match status" value="1"/>
</dbReference>
<organism evidence="3 4">
    <name type="scientific">Clonorchis sinensis</name>
    <name type="common">Chinese liver fluke</name>
    <dbReference type="NCBI Taxonomy" id="79923"/>
    <lineage>
        <taxon>Eukaryota</taxon>
        <taxon>Metazoa</taxon>
        <taxon>Spiralia</taxon>
        <taxon>Lophotrochozoa</taxon>
        <taxon>Platyhelminthes</taxon>
        <taxon>Trematoda</taxon>
        <taxon>Digenea</taxon>
        <taxon>Opisthorchiida</taxon>
        <taxon>Opisthorchiata</taxon>
        <taxon>Opisthorchiidae</taxon>
        <taxon>Clonorchis</taxon>
    </lineage>
</organism>
<protein>
    <submittedName>
        <fullName evidence="3">Cleavage and polyadenylation specificity factor subunit 4</fullName>
    </submittedName>
</protein>
<name>G7Y7G6_CLOSI</name>
<evidence type="ECO:0000313" key="4">
    <source>
        <dbReference type="Proteomes" id="UP000008909"/>
    </source>
</evidence>
<dbReference type="SMART" id="SM00343">
    <property type="entry name" value="ZnF_C2HC"/>
    <property type="match status" value="1"/>
</dbReference>
<keyword evidence="1" id="KW-0862">Zinc</keyword>
<gene>
    <name evidence="3" type="ORF">CLF_102191</name>
</gene>
<accession>G7Y7G6</accession>
<dbReference type="Proteomes" id="UP000008909">
    <property type="component" value="Unassembled WGS sequence"/>
</dbReference>
<reference evidence="3" key="1">
    <citation type="journal article" date="2011" name="Genome Biol.">
        <title>The draft genome of the carcinogenic human liver fluke Clonorchis sinensis.</title>
        <authorList>
            <person name="Wang X."/>
            <person name="Chen W."/>
            <person name="Huang Y."/>
            <person name="Sun J."/>
            <person name="Men J."/>
            <person name="Liu H."/>
            <person name="Luo F."/>
            <person name="Guo L."/>
            <person name="Lv X."/>
            <person name="Deng C."/>
            <person name="Zhou C."/>
            <person name="Fan Y."/>
            <person name="Li X."/>
            <person name="Huang L."/>
            <person name="Hu Y."/>
            <person name="Liang C."/>
            <person name="Hu X."/>
            <person name="Xu J."/>
            <person name="Yu X."/>
        </authorList>
    </citation>
    <scope>NUCLEOTIDE SEQUENCE [LARGE SCALE GENOMIC DNA]</scope>
    <source>
        <strain evidence="3">Henan</strain>
    </source>
</reference>
<sequence length="157" mass="17220">MTEPKSDQLKQLRQHFANHPLALKIQKNGILHFIKSERGHKIQFCLKLPPEERLRLQEQQRAQNMGNAVGGAGAGQAGSALGGRFQSERLKYGGLMNFTQTATAATGPRQGPQKPLDEVTCFKCGEKGHYANRCNKGYLAFLSKVSLQQNDGDGARG</sequence>
<keyword evidence="4" id="KW-1185">Reference proteome</keyword>
<dbReference type="InterPro" id="IPR036875">
    <property type="entry name" value="Znf_CCHC_sf"/>
</dbReference>
<dbReference type="GO" id="GO:0003676">
    <property type="term" value="F:nucleic acid binding"/>
    <property type="evidence" value="ECO:0007669"/>
    <property type="project" value="InterPro"/>
</dbReference>
<reference key="2">
    <citation type="submission" date="2011-10" db="EMBL/GenBank/DDBJ databases">
        <title>The genome and transcriptome sequence of Clonorchis sinensis provide insights into the carcinogenic liver fluke.</title>
        <authorList>
            <person name="Wang X."/>
            <person name="Huang Y."/>
            <person name="Chen W."/>
            <person name="Liu H."/>
            <person name="Guo L."/>
            <person name="Chen Y."/>
            <person name="Luo F."/>
            <person name="Zhou W."/>
            <person name="Sun J."/>
            <person name="Mao Q."/>
            <person name="Liang P."/>
            <person name="Zhou C."/>
            <person name="Tian Y."/>
            <person name="Men J."/>
            <person name="Lv X."/>
            <person name="Huang L."/>
            <person name="Zhou J."/>
            <person name="Hu Y."/>
            <person name="Li R."/>
            <person name="Zhang F."/>
            <person name="Lei H."/>
            <person name="Li X."/>
            <person name="Hu X."/>
            <person name="Liang C."/>
            <person name="Xu J."/>
            <person name="Wu Z."/>
            <person name="Yu X."/>
        </authorList>
    </citation>
    <scope>NUCLEOTIDE SEQUENCE</scope>
    <source>
        <strain>Henan</strain>
    </source>
</reference>
<dbReference type="GO" id="GO:0008270">
    <property type="term" value="F:zinc ion binding"/>
    <property type="evidence" value="ECO:0007669"/>
    <property type="project" value="UniProtKB-KW"/>
</dbReference>